<proteinExistence type="predicted"/>
<reference evidence="1 2" key="1">
    <citation type="journal article" date="2015" name="Biotechnol. Bioeng.">
        <title>Genome sequence and phenotypic characterization of Caulobacter segnis.</title>
        <authorList>
            <person name="Patel S."/>
            <person name="Fletcher B."/>
            <person name="Scott D.C."/>
            <person name="Ely B."/>
        </authorList>
    </citation>
    <scope>NUCLEOTIDE SEQUENCE [LARGE SCALE GENOMIC DNA]</scope>
    <source>
        <strain evidence="1 2">ERI-2</strain>
    </source>
</reference>
<name>A0A162LB81_9CLOT</name>
<evidence type="ECO:0000313" key="2">
    <source>
        <dbReference type="Proteomes" id="UP000077407"/>
    </source>
</evidence>
<dbReference type="Proteomes" id="UP000077407">
    <property type="component" value="Unassembled WGS sequence"/>
</dbReference>
<dbReference type="EMBL" id="LITT01000007">
    <property type="protein sequence ID" value="OAA91276.1"/>
    <property type="molecule type" value="Genomic_DNA"/>
</dbReference>
<protein>
    <submittedName>
        <fullName evidence="1">Uncharacterized protein</fullName>
    </submittedName>
</protein>
<sequence length="97" mass="11065">MIHFRIKDVFDEIKQALQAKGANNVTFEDGDNKYEKVLCLGAVRVGKVKISYPDDTDRDDCCNVVVSFDYYLVNDVTGGVNKFDFFIDNFIKITNAR</sequence>
<organism evidence="1 2">
    <name type="scientific">Clostridium ljungdahlii</name>
    <dbReference type="NCBI Taxonomy" id="1538"/>
    <lineage>
        <taxon>Bacteria</taxon>
        <taxon>Bacillati</taxon>
        <taxon>Bacillota</taxon>
        <taxon>Clostridia</taxon>
        <taxon>Eubacteriales</taxon>
        <taxon>Clostridiaceae</taxon>
        <taxon>Clostridium</taxon>
    </lineage>
</organism>
<gene>
    <name evidence="1" type="ORF">WY13_00841</name>
</gene>
<accession>A0A162LB81</accession>
<evidence type="ECO:0000313" key="1">
    <source>
        <dbReference type="EMBL" id="OAA91276.1"/>
    </source>
</evidence>
<dbReference type="RefSeq" id="WP_063554430.1">
    <property type="nucleotide sequence ID" value="NZ_LITT01000007.1"/>
</dbReference>
<comment type="caution">
    <text evidence="1">The sequence shown here is derived from an EMBL/GenBank/DDBJ whole genome shotgun (WGS) entry which is preliminary data.</text>
</comment>
<dbReference type="PATRIC" id="fig|1538.10.peg.1340"/>
<dbReference type="AlphaFoldDB" id="A0A162LB81"/>